<dbReference type="InterPro" id="IPR029057">
    <property type="entry name" value="PRTase-like"/>
</dbReference>
<evidence type="ECO:0000256" key="1">
    <source>
        <dbReference type="ARBA" id="ARBA00008007"/>
    </source>
</evidence>
<accession>A0A1H9QN04</accession>
<dbReference type="EMBL" id="FOHA01000002">
    <property type="protein sequence ID" value="SER61818.1"/>
    <property type="molecule type" value="Genomic_DNA"/>
</dbReference>
<keyword evidence="4" id="KW-1185">Reference proteome</keyword>
<gene>
    <name evidence="3" type="ORF">SAMN04488559_102176</name>
</gene>
<organism evidence="3 4">
    <name type="scientific">Isobaculum melis</name>
    <dbReference type="NCBI Taxonomy" id="142588"/>
    <lineage>
        <taxon>Bacteria</taxon>
        <taxon>Bacillati</taxon>
        <taxon>Bacillota</taxon>
        <taxon>Bacilli</taxon>
        <taxon>Lactobacillales</taxon>
        <taxon>Carnobacteriaceae</taxon>
        <taxon>Isobaculum</taxon>
    </lineage>
</organism>
<dbReference type="InterPro" id="IPR051910">
    <property type="entry name" value="ComF/GntX_DNA_util-trans"/>
</dbReference>
<dbReference type="SUPFAM" id="SSF53271">
    <property type="entry name" value="PRTase-like"/>
    <property type="match status" value="1"/>
</dbReference>
<dbReference type="PANTHER" id="PTHR47505">
    <property type="entry name" value="DNA UTILIZATION PROTEIN YHGH"/>
    <property type="match status" value="1"/>
</dbReference>
<evidence type="ECO:0000259" key="2">
    <source>
        <dbReference type="Pfam" id="PF00156"/>
    </source>
</evidence>
<comment type="similarity">
    <text evidence="1">Belongs to the ComF/GntX family.</text>
</comment>
<dbReference type="Proteomes" id="UP000198948">
    <property type="component" value="Unassembled WGS sequence"/>
</dbReference>
<dbReference type="OrthoDB" id="9779910at2"/>
<dbReference type="Gene3D" id="3.40.50.2020">
    <property type="match status" value="1"/>
</dbReference>
<dbReference type="Pfam" id="PF00156">
    <property type="entry name" value="Pribosyltran"/>
    <property type="match status" value="1"/>
</dbReference>
<protein>
    <submittedName>
        <fullName evidence="3">Competence protein ComFC</fullName>
    </submittedName>
</protein>
<dbReference type="RefSeq" id="WP_092650048.1">
    <property type="nucleotide sequence ID" value="NZ_FOHA01000002.1"/>
</dbReference>
<feature type="domain" description="Phosphoribosyltransferase" evidence="2">
    <location>
        <begin position="164"/>
        <end position="229"/>
    </location>
</feature>
<sequence>MTTCLWCQQPMIHVLDLKWFFSLKPIAPYLVCATCQKQVSKLSEVTCCSGCGQAASSTALCKECQVWQEKYPHHFLSHQALYQYNDFFKEWMKQYKFQGIFHLRMMFAEDLRKQLKKYHHYTIVPIPISEERLQERGYNQVSALLDAAKMPYTPLLKKEVHSERQSSKSKKQRLETQQPFCVRQELVQQIEGQAILIVDDIYTTGSTLRHAYQCLDELGVKVIKTLTLAR</sequence>
<evidence type="ECO:0000313" key="3">
    <source>
        <dbReference type="EMBL" id="SER61818.1"/>
    </source>
</evidence>
<reference evidence="3 4" key="1">
    <citation type="submission" date="2016-10" db="EMBL/GenBank/DDBJ databases">
        <authorList>
            <person name="de Groot N.N."/>
        </authorList>
    </citation>
    <scope>NUCLEOTIDE SEQUENCE [LARGE SCALE GENOMIC DNA]</scope>
    <source>
        <strain evidence="3 4">DSM 13760</strain>
    </source>
</reference>
<dbReference type="AlphaFoldDB" id="A0A1H9QN04"/>
<dbReference type="STRING" id="142588.SAMN04488559_102176"/>
<name>A0A1H9QN04_9LACT</name>
<dbReference type="InterPro" id="IPR000836">
    <property type="entry name" value="PRTase_dom"/>
</dbReference>
<evidence type="ECO:0000313" key="4">
    <source>
        <dbReference type="Proteomes" id="UP000198948"/>
    </source>
</evidence>
<dbReference type="CDD" id="cd06223">
    <property type="entry name" value="PRTases_typeI"/>
    <property type="match status" value="1"/>
</dbReference>
<dbReference type="PANTHER" id="PTHR47505:SF1">
    <property type="entry name" value="DNA UTILIZATION PROTEIN YHGH"/>
    <property type="match status" value="1"/>
</dbReference>
<proteinExistence type="inferred from homology"/>